<dbReference type="Gene3D" id="1.10.1400.10">
    <property type="match status" value="1"/>
</dbReference>
<dbReference type="PANTHER" id="PTHR34218:SF4">
    <property type="entry name" value="ACYL-HOMOSERINE LACTONE ACYLASE QUIP"/>
    <property type="match status" value="1"/>
</dbReference>
<dbReference type="Gene3D" id="2.30.120.10">
    <property type="match status" value="1"/>
</dbReference>
<feature type="binding site" evidence="5">
    <location>
        <position position="439"/>
    </location>
    <ligand>
        <name>Ca(2+)</name>
        <dbReference type="ChEBI" id="CHEBI:29108"/>
    </ligand>
</feature>
<evidence type="ECO:0000256" key="1">
    <source>
        <dbReference type="ARBA" id="ARBA00006586"/>
    </source>
</evidence>
<sequence length="755" mass="84554">MTETLATLLSWLPRPLVDLLRAVRPRPMSLEKRLADFPTDGLPLERPVTIRWNRNHVPFIEAETDRDAAVAIGLVHGHLRSAQISLFKRFFYGRLSELAGPVAFKFDHLIRILDYGRAADELERKMPESTRTWVQGYVDGLNAQQAHMQAINRWPPEFGVLGIKPEPYVFRDILVGARFGGTDFTWLTYFPLLAARGQPGFAELWNRTLEAGELPTASTRPHEAQGEFEDLLLGTGRNGSNSMVVAPHRSATGAALIASDPHLGLSLPNLWVLLGVRSPSYNVVGITIVGLPVWGLGRNPDLAWGGTNLRAASSDLFDVSQLPESEIEETETVIKVRGWRSQRRKLRRTRFGPIVTDAKMVKTPKPETISLRWIGHEPTDEFTALLRAARASTPDAFREAFFGYGVSGQNMLFADRNGNIGRVMAVTQPLRLSFPKDDPVLDATDPQTHWQGNVDVRDFPFTLNPERGIIASANEKPEDTDVPIGITFGTDERVRRLYELLDKKEPISIAVLQQVQIDTFAPDAAQLSGTLADLLLELPGVADDPFYKQLRAWDGDYAAESSGALAFEVFLYHLVTGLYGAAKASDLPELYSQWSYLTTFLLRDLEDRSREERETILRWALQAGARDASRFCNWGDMHRLQIGTSLARFPYLGRIFVIRDLASGGSRQTPMKMSHGLERGRHNATFGSMARHISDLSDEDSNWFALLGGQDGWIGSSTFIDQLQLWQDRRYIRMPLRPATVAKEFPNVMTLTPRG</sequence>
<protein>
    <submittedName>
        <fullName evidence="6">Penicillin acylase family protein</fullName>
    </submittedName>
</protein>
<proteinExistence type="inferred from homology"/>
<reference evidence="6 7" key="1">
    <citation type="submission" date="2020-05" db="EMBL/GenBank/DDBJ databases">
        <title>Complete closed genome sequence of Defluviicoccus vanus.</title>
        <authorList>
            <person name="Bessarab I."/>
            <person name="Arumugam K."/>
            <person name="Maszenan A.M."/>
            <person name="Seviour R.J."/>
            <person name="Williams R.B."/>
        </authorList>
    </citation>
    <scope>NUCLEOTIDE SEQUENCE [LARGE SCALE GENOMIC DNA]</scope>
    <source>
        <strain evidence="6 7">Ben 114</strain>
    </source>
</reference>
<organism evidence="6 7">
    <name type="scientific">Defluviicoccus vanus</name>
    <dbReference type="NCBI Taxonomy" id="111831"/>
    <lineage>
        <taxon>Bacteria</taxon>
        <taxon>Pseudomonadati</taxon>
        <taxon>Pseudomonadota</taxon>
        <taxon>Alphaproteobacteria</taxon>
        <taxon>Rhodospirillales</taxon>
        <taxon>Rhodospirillaceae</taxon>
        <taxon>Defluviicoccus</taxon>
    </lineage>
</organism>
<name>A0A7H1MYZ6_9PROT</name>
<dbReference type="InterPro" id="IPR014395">
    <property type="entry name" value="Pen/GL7ACA/AHL_acylase"/>
</dbReference>
<dbReference type="Gene3D" id="3.60.20.10">
    <property type="entry name" value="Glutamine Phosphoribosylpyrophosphate, subunit 1, domain 1"/>
    <property type="match status" value="1"/>
</dbReference>
<evidence type="ECO:0000256" key="2">
    <source>
        <dbReference type="ARBA" id="ARBA00022801"/>
    </source>
</evidence>
<evidence type="ECO:0000256" key="3">
    <source>
        <dbReference type="ARBA" id="ARBA00023145"/>
    </source>
</evidence>
<evidence type="ECO:0000256" key="4">
    <source>
        <dbReference type="PIRSR" id="PIRSR001227-1"/>
    </source>
</evidence>
<dbReference type="PIRSF" id="PIRSF001227">
    <property type="entry name" value="Pen_acylase"/>
    <property type="match status" value="1"/>
</dbReference>
<comment type="similarity">
    <text evidence="1">Belongs to the peptidase S45 family.</text>
</comment>
<dbReference type="InterPro" id="IPR043147">
    <property type="entry name" value="Penicillin_amidase_A-knob"/>
</dbReference>
<gene>
    <name evidence="6" type="ORF">HQ394_04015</name>
</gene>
<dbReference type="PANTHER" id="PTHR34218">
    <property type="entry name" value="PEPTIDASE S45 PENICILLIN AMIDASE"/>
    <property type="match status" value="1"/>
</dbReference>
<dbReference type="InterPro" id="IPR002692">
    <property type="entry name" value="S45"/>
</dbReference>
<dbReference type="InterPro" id="IPR043146">
    <property type="entry name" value="Penicillin_amidase_N_B-knob"/>
</dbReference>
<dbReference type="GO" id="GO:0017000">
    <property type="term" value="P:antibiotic biosynthetic process"/>
    <property type="evidence" value="ECO:0007669"/>
    <property type="project" value="InterPro"/>
</dbReference>
<feature type="active site" description="Nucleophile" evidence="4">
    <location>
        <position position="240"/>
    </location>
</feature>
<dbReference type="KEGG" id="dvn:HQ394_04015"/>
<dbReference type="Gene3D" id="1.10.439.10">
    <property type="entry name" value="Penicillin Amidohydrolase, domain 1"/>
    <property type="match status" value="1"/>
</dbReference>
<comment type="cofactor">
    <cofactor evidence="5">
        <name>Ca(2+)</name>
        <dbReference type="ChEBI" id="CHEBI:29108"/>
    </cofactor>
    <text evidence="5">Binds 1 Ca(2+) ion per dimer.</text>
</comment>
<keyword evidence="5" id="KW-0106">Calcium</keyword>
<dbReference type="InterPro" id="IPR029055">
    <property type="entry name" value="Ntn_hydrolases_N"/>
</dbReference>
<dbReference type="Pfam" id="PF01804">
    <property type="entry name" value="Penicil_amidase"/>
    <property type="match status" value="1"/>
</dbReference>
<evidence type="ECO:0000313" key="6">
    <source>
        <dbReference type="EMBL" id="QNT68682.1"/>
    </source>
</evidence>
<dbReference type="InterPro" id="IPR023343">
    <property type="entry name" value="Penicillin_amidase_dom1"/>
</dbReference>
<feature type="binding site" evidence="5">
    <location>
        <position position="315"/>
    </location>
    <ligand>
        <name>Ca(2+)</name>
        <dbReference type="ChEBI" id="CHEBI:29108"/>
    </ligand>
</feature>
<dbReference type="AlphaFoldDB" id="A0A7H1MYZ6"/>
<keyword evidence="7" id="KW-1185">Reference proteome</keyword>
<evidence type="ECO:0000313" key="7">
    <source>
        <dbReference type="Proteomes" id="UP000516369"/>
    </source>
</evidence>
<accession>A0A7H1MYZ6</accession>
<evidence type="ECO:0000256" key="5">
    <source>
        <dbReference type="PIRSR" id="PIRSR001227-2"/>
    </source>
</evidence>
<dbReference type="Proteomes" id="UP000516369">
    <property type="component" value="Chromosome"/>
</dbReference>
<keyword evidence="5" id="KW-0479">Metal-binding</keyword>
<dbReference type="GO" id="GO:0046872">
    <property type="term" value="F:metal ion binding"/>
    <property type="evidence" value="ECO:0007669"/>
    <property type="project" value="UniProtKB-KW"/>
</dbReference>
<keyword evidence="2" id="KW-0378">Hydrolase</keyword>
<dbReference type="RefSeq" id="WP_190262117.1">
    <property type="nucleotide sequence ID" value="NZ_CP053923.1"/>
</dbReference>
<dbReference type="EMBL" id="CP053923">
    <property type="protein sequence ID" value="QNT68682.1"/>
    <property type="molecule type" value="Genomic_DNA"/>
</dbReference>
<dbReference type="GO" id="GO:0016811">
    <property type="term" value="F:hydrolase activity, acting on carbon-nitrogen (but not peptide) bonds, in linear amides"/>
    <property type="evidence" value="ECO:0007669"/>
    <property type="project" value="InterPro"/>
</dbReference>
<keyword evidence="3" id="KW-0865">Zymogen</keyword>
<dbReference type="SUPFAM" id="SSF56235">
    <property type="entry name" value="N-terminal nucleophile aminohydrolases (Ntn hydrolases)"/>
    <property type="match status" value="1"/>
</dbReference>